<feature type="domain" description="Outer membrane protein beta-barrel" evidence="2">
    <location>
        <begin position="17"/>
        <end position="180"/>
    </location>
</feature>
<dbReference type="OrthoDB" id="947434at2"/>
<dbReference type="InterPro" id="IPR025665">
    <property type="entry name" value="Beta-barrel_OMP_2"/>
</dbReference>
<dbReference type="STRING" id="1434700.SAMN06296427_108124"/>
<sequence>MKKLSIILLFAAQFINAQVSWGVKSGLNLSTINDKNIDYDFKTGFYAGGFANIKFAEKLAFQPELLFSMQGAKTDTFPIIGLDENGQMITESLVEIDYKLYYLNIPLMFKYYVIKKLNFELGPQLGFALEKELAVSGEPFGESSIDPEINVDLGVNIGAEYEIYKGLGIGVRYNSGLTKVRKGSDYRNNNSVISFGLSYSFN</sequence>
<evidence type="ECO:0000313" key="4">
    <source>
        <dbReference type="Proteomes" id="UP000192393"/>
    </source>
</evidence>
<name>A0A1W2C4P5_9FLAO</name>
<dbReference type="AlphaFoldDB" id="A0A1W2C4P5"/>
<evidence type="ECO:0000313" key="3">
    <source>
        <dbReference type="EMBL" id="SMC79984.1"/>
    </source>
</evidence>
<evidence type="ECO:0000259" key="2">
    <source>
        <dbReference type="Pfam" id="PF13568"/>
    </source>
</evidence>
<protein>
    <submittedName>
        <fullName evidence="3">Outer membrane protein beta-barrel domain-containing protein</fullName>
    </submittedName>
</protein>
<reference evidence="3 4" key="1">
    <citation type="submission" date="2017-04" db="EMBL/GenBank/DDBJ databases">
        <authorList>
            <person name="Afonso C.L."/>
            <person name="Miller P.J."/>
            <person name="Scott M.A."/>
            <person name="Spackman E."/>
            <person name="Goraichik I."/>
            <person name="Dimitrov K.M."/>
            <person name="Suarez D.L."/>
            <person name="Swayne D.E."/>
        </authorList>
    </citation>
    <scope>NUCLEOTIDE SEQUENCE [LARGE SCALE GENOMIC DNA]</scope>
    <source>
        <strain evidence="3 4">CGMCC 1.12708</strain>
    </source>
</reference>
<dbReference type="RefSeq" id="WP_084017998.1">
    <property type="nucleotide sequence ID" value="NZ_FWXS01000008.1"/>
</dbReference>
<dbReference type="SUPFAM" id="SSF56925">
    <property type="entry name" value="OMPA-like"/>
    <property type="match status" value="1"/>
</dbReference>
<dbReference type="EMBL" id="FWXS01000008">
    <property type="protein sequence ID" value="SMC79984.1"/>
    <property type="molecule type" value="Genomic_DNA"/>
</dbReference>
<dbReference type="InterPro" id="IPR011250">
    <property type="entry name" value="OMP/PagP_B-barrel"/>
</dbReference>
<feature type="signal peptide" evidence="1">
    <location>
        <begin position="1"/>
        <end position="17"/>
    </location>
</feature>
<dbReference type="Pfam" id="PF13568">
    <property type="entry name" value="OMP_b-brl_2"/>
    <property type="match status" value="1"/>
</dbReference>
<accession>A0A1W2C4P5</accession>
<proteinExistence type="predicted"/>
<organism evidence="3 4">
    <name type="scientific">Moheibacter sediminis</name>
    <dbReference type="NCBI Taxonomy" id="1434700"/>
    <lineage>
        <taxon>Bacteria</taxon>
        <taxon>Pseudomonadati</taxon>
        <taxon>Bacteroidota</taxon>
        <taxon>Flavobacteriia</taxon>
        <taxon>Flavobacteriales</taxon>
        <taxon>Weeksellaceae</taxon>
        <taxon>Moheibacter</taxon>
    </lineage>
</organism>
<keyword evidence="4" id="KW-1185">Reference proteome</keyword>
<keyword evidence="1" id="KW-0732">Signal</keyword>
<dbReference type="Proteomes" id="UP000192393">
    <property type="component" value="Unassembled WGS sequence"/>
</dbReference>
<gene>
    <name evidence="3" type="ORF">SAMN06296427_108124</name>
</gene>
<feature type="chain" id="PRO_5013252603" evidence="1">
    <location>
        <begin position="18"/>
        <end position="202"/>
    </location>
</feature>
<evidence type="ECO:0000256" key="1">
    <source>
        <dbReference type="SAM" id="SignalP"/>
    </source>
</evidence>